<keyword evidence="4" id="KW-1185">Reference proteome</keyword>
<sequence>MADTPKTGAPDLNGARVLVTGAGGFIGSHLIEALLAQNCTVHALVRSLHRAHELDADGVHVHTGDLLEPASYRELLGQVDVVLHAAGTVRARSLSDFNRNNVSACTHLYEACLAHGRQIRSIVHLSSIAASGPSPIDAPIDEAAPCNPASGYGHSKLAGEVIALTFSRFLPIVVLRPPVVYGERDKNLLDYIKLIHKGWNVHIGRKEKILSLIYIDDLVRAILLTAAQPPSTHRVLFVTDGECYSWDRVAEAVMEILNVRARRVVISQTALTALAFLSETVSKFSKEPPLLDRQRVRDIDQGAWTASPQRFFDTYGFRPQYDLQEGLTRTLDWYRKNRWL</sequence>
<dbReference type="InterPro" id="IPR036291">
    <property type="entry name" value="NAD(P)-bd_dom_sf"/>
</dbReference>
<evidence type="ECO:0000313" key="4">
    <source>
        <dbReference type="Proteomes" id="UP001157733"/>
    </source>
</evidence>
<evidence type="ECO:0000256" key="1">
    <source>
        <dbReference type="ARBA" id="ARBA00007637"/>
    </source>
</evidence>
<dbReference type="SUPFAM" id="SSF51735">
    <property type="entry name" value="NAD(P)-binding Rossmann-fold domains"/>
    <property type="match status" value="1"/>
</dbReference>
<evidence type="ECO:0000313" key="3">
    <source>
        <dbReference type="EMBL" id="CAI2717911.1"/>
    </source>
</evidence>
<feature type="domain" description="NAD-dependent epimerase/dehydratase" evidence="2">
    <location>
        <begin position="17"/>
        <end position="229"/>
    </location>
</feature>
<dbReference type="InterPro" id="IPR001509">
    <property type="entry name" value="Epimerase_deHydtase"/>
</dbReference>
<protein>
    <submittedName>
        <fullName evidence="3">NAD-dependent epimerase/dehydratase family protein/3-beta hydroxysteroid dehydrogenase/isomerase family protein</fullName>
    </submittedName>
</protein>
<accession>A0ABM9HCU6</accession>
<dbReference type="Gene3D" id="3.40.50.720">
    <property type="entry name" value="NAD(P)-binding Rossmann-like Domain"/>
    <property type="match status" value="1"/>
</dbReference>
<organism evidence="3 4">
    <name type="scientific">Nitrospina watsonii</name>
    <dbReference type="NCBI Taxonomy" id="1323948"/>
    <lineage>
        <taxon>Bacteria</taxon>
        <taxon>Pseudomonadati</taxon>
        <taxon>Nitrospinota/Tectimicrobiota group</taxon>
        <taxon>Nitrospinota</taxon>
        <taxon>Nitrospinia</taxon>
        <taxon>Nitrospinales</taxon>
        <taxon>Nitrospinaceae</taxon>
        <taxon>Nitrospina</taxon>
    </lineage>
</organism>
<proteinExistence type="inferred from homology"/>
<dbReference type="Proteomes" id="UP001157733">
    <property type="component" value="Chromosome"/>
</dbReference>
<comment type="similarity">
    <text evidence="1">Belongs to the NAD(P)-dependent epimerase/dehydratase family.</text>
</comment>
<evidence type="ECO:0000259" key="2">
    <source>
        <dbReference type="Pfam" id="PF01370"/>
    </source>
</evidence>
<gene>
    <name evidence="3" type="ORF">NSPWAT_1052</name>
</gene>
<name>A0ABM9HCU6_9BACT</name>
<reference evidence="3 4" key="1">
    <citation type="submission" date="2022-09" db="EMBL/GenBank/DDBJ databases">
        <authorList>
            <person name="Kop L."/>
        </authorList>
    </citation>
    <scope>NUCLEOTIDE SEQUENCE [LARGE SCALE GENOMIC DNA]</scope>
    <source>
        <strain evidence="3 4">347</strain>
    </source>
</reference>
<dbReference type="PANTHER" id="PTHR43000">
    <property type="entry name" value="DTDP-D-GLUCOSE 4,6-DEHYDRATASE-RELATED"/>
    <property type="match status" value="1"/>
</dbReference>
<dbReference type="EMBL" id="OX336137">
    <property type="protein sequence ID" value="CAI2717911.1"/>
    <property type="molecule type" value="Genomic_DNA"/>
</dbReference>
<dbReference type="RefSeq" id="WP_282010826.1">
    <property type="nucleotide sequence ID" value="NZ_OX336137.1"/>
</dbReference>
<dbReference type="Pfam" id="PF01370">
    <property type="entry name" value="Epimerase"/>
    <property type="match status" value="1"/>
</dbReference>